<name>A0ABY8BIP1_9BURK</name>
<proteinExistence type="predicted"/>
<protein>
    <submittedName>
        <fullName evidence="1">Uncharacterized protein</fullName>
    </submittedName>
</protein>
<keyword evidence="2" id="KW-1185">Reference proteome</keyword>
<evidence type="ECO:0000313" key="2">
    <source>
        <dbReference type="Proteomes" id="UP001216510"/>
    </source>
</evidence>
<dbReference type="Proteomes" id="UP001216510">
    <property type="component" value="Chromosome"/>
</dbReference>
<dbReference type="EMBL" id="CP119083">
    <property type="protein sequence ID" value="WEF34134.1"/>
    <property type="molecule type" value="Genomic_DNA"/>
</dbReference>
<accession>A0ABY8BIP1</accession>
<reference evidence="1 2" key="1">
    <citation type="submission" date="2023-02" db="EMBL/GenBank/DDBJ databases">
        <title>Gemone sequence of Telluria chitinolytica ACM 3522T.</title>
        <authorList>
            <person name="Frediansyah A."/>
            <person name="Miess H."/>
            <person name="Gross H."/>
        </authorList>
    </citation>
    <scope>NUCLEOTIDE SEQUENCE [LARGE SCALE GENOMIC DNA]</scope>
    <source>
        <strain evidence="1 2">ACM 3522</strain>
    </source>
</reference>
<sequence>MIGRSIVYPLQIVAQHAGVPYGSVFLAYGSLPTAYAHPLGTFGPKAEPGAIANSAAV</sequence>
<gene>
    <name evidence="1" type="ORF">PX653_05015</name>
</gene>
<organism evidence="1 2">
    <name type="scientific">Pseudoduganella chitinolytica</name>
    <dbReference type="NCBI Taxonomy" id="34070"/>
    <lineage>
        <taxon>Bacteria</taxon>
        <taxon>Pseudomonadati</taxon>
        <taxon>Pseudomonadota</taxon>
        <taxon>Betaproteobacteria</taxon>
        <taxon>Burkholderiales</taxon>
        <taxon>Oxalobacteraceae</taxon>
        <taxon>Telluria group</taxon>
        <taxon>Pseudoduganella</taxon>
    </lineage>
</organism>
<dbReference type="RefSeq" id="WP_277416814.1">
    <property type="nucleotide sequence ID" value="NZ_CP119083.1"/>
</dbReference>
<evidence type="ECO:0000313" key="1">
    <source>
        <dbReference type="EMBL" id="WEF34134.1"/>
    </source>
</evidence>